<dbReference type="RefSeq" id="WP_171508180.1">
    <property type="nucleotide sequence ID" value="NZ_JBDLOU010000019.1"/>
</dbReference>
<reference evidence="2 3" key="1">
    <citation type="submission" date="2024-04" db="EMBL/GenBank/DDBJ databases">
        <title>Genomic Markers of Mycobacteria.</title>
        <authorList>
            <person name="Soliman M.S."/>
            <person name="Elkholy A."/>
            <person name="Soliman N.S."/>
            <person name="Abbas A."/>
            <person name="Khayrat S."/>
            <person name="Shawky S."/>
        </authorList>
    </citation>
    <scope>NUCLEOTIDE SEQUENCE [LARGE SCALE GENOMIC DNA]</scope>
    <source>
        <strain evidence="2 3">Egy-CU-AM5</strain>
    </source>
</reference>
<dbReference type="EMBL" id="JBDLOU010000019">
    <property type="protein sequence ID" value="MEX3738866.1"/>
    <property type="molecule type" value="Genomic_DNA"/>
</dbReference>
<protein>
    <submittedName>
        <fullName evidence="2">MaoC family dehydratase N-terminal domain-containing protein</fullName>
    </submittedName>
</protein>
<evidence type="ECO:0000313" key="3">
    <source>
        <dbReference type="Proteomes" id="UP001558474"/>
    </source>
</evidence>
<dbReference type="Gene3D" id="3.10.129.10">
    <property type="entry name" value="Hotdog Thioesterase"/>
    <property type="match status" value="1"/>
</dbReference>
<organism evidence="2 3">
    <name type="scientific">Mycolicibacterium porcinum</name>
    <dbReference type="NCBI Taxonomy" id="39693"/>
    <lineage>
        <taxon>Bacteria</taxon>
        <taxon>Bacillati</taxon>
        <taxon>Actinomycetota</taxon>
        <taxon>Actinomycetes</taxon>
        <taxon>Mycobacteriales</taxon>
        <taxon>Mycobacteriaceae</taxon>
        <taxon>Mycolicibacterium</taxon>
    </lineage>
</organism>
<proteinExistence type="predicted"/>
<evidence type="ECO:0000259" key="1">
    <source>
        <dbReference type="Pfam" id="PF13452"/>
    </source>
</evidence>
<dbReference type="Pfam" id="PF13452">
    <property type="entry name" value="FAS1_DH_region"/>
    <property type="match status" value="1"/>
</dbReference>
<dbReference type="InterPro" id="IPR039569">
    <property type="entry name" value="FAS1-like_DH_region"/>
</dbReference>
<keyword evidence="3" id="KW-1185">Reference proteome</keyword>
<evidence type="ECO:0000313" key="2">
    <source>
        <dbReference type="EMBL" id="MEX3738866.1"/>
    </source>
</evidence>
<dbReference type="Proteomes" id="UP001558474">
    <property type="component" value="Unassembled WGS sequence"/>
</dbReference>
<accession>A0ABV3VFN1</accession>
<sequence>MDPYVFEVEAGHVLTFARAVGDEQLGHDIATPGMPVPATFPSASVQFDPAHMRGLRPSGSLAGISSTVGGSVLHAEQVFEYFAPVRVGDSLIVTEYDGDTWHKQSRRAGDLTFHEILRDYRDLAGNLVLRSRMVLVDTAFAVSDEGVNHGR</sequence>
<feature type="domain" description="FAS1-like dehydratase" evidence="1">
    <location>
        <begin position="6"/>
        <end position="129"/>
    </location>
</feature>
<dbReference type="SUPFAM" id="SSF54637">
    <property type="entry name" value="Thioesterase/thiol ester dehydrase-isomerase"/>
    <property type="match status" value="1"/>
</dbReference>
<name>A0ABV3VFN1_9MYCO</name>
<gene>
    <name evidence="2" type="ORF">ABFW12_11560</name>
</gene>
<dbReference type="InterPro" id="IPR029069">
    <property type="entry name" value="HotDog_dom_sf"/>
</dbReference>
<comment type="caution">
    <text evidence="2">The sequence shown here is derived from an EMBL/GenBank/DDBJ whole genome shotgun (WGS) entry which is preliminary data.</text>
</comment>